<comment type="caution">
    <text evidence="2">The sequence shown here is derived from an EMBL/GenBank/DDBJ whole genome shotgun (WGS) entry which is preliminary data.</text>
</comment>
<proteinExistence type="predicted"/>
<evidence type="ECO:0000313" key="2">
    <source>
        <dbReference type="EMBL" id="MBE9080367.1"/>
    </source>
</evidence>
<dbReference type="Proteomes" id="UP000636505">
    <property type="component" value="Unassembled WGS sequence"/>
</dbReference>
<feature type="chain" id="PRO_5035265902" evidence="1">
    <location>
        <begin position="24"/>
        <end position="132"/>
    </location>
</feature>
<keyword evidence="1" id="KW-0732">Signal</keyword>
<dbReference type="RefSeq" id="WP_228022059.1">
    <property type="nucleotide sequence ID" value="NZ_JADEXG010000106.1"/>
</dbReference>
<keyword evidence="3" id="KW-1185">Reference proteome</keyword>
<dbReference type="AlphaFoldDB" id="A0A8J7B118"/>
<sequence>MKTLFALTCSCLLPFSLSSPALAQLGGFECYRTESGVYGINNCSNFSYEERLSEYVLWRFSGFRQSRDNIAFATYPQPYDTQADGTRYYQVYAVFAEGNRYDTQGVCRANQSFSDVTCRVNQITYRSRYIIN</sequence>
<reference evidence="2" key="1">
    <citation type="submission" date="2020-10" db="EMBL/GenBank/DDBJ databases">
        <authorList>
            <person name="Castelo-Branco R."/>
            <person name="Eusebio N."/>
            <person name="Adriana R."/>
            <person name="Vieira A."/>
            <person name="Brugerolle De Fraissinette N."/>
            <person name="Rezende De Castro R."/>
            <person name="Schneider M.P."/>
            <person name="Vasconcelos V."/>
            <person name="Leao P.N."/>
        </authorList>
    </citation>
    <scope>NUCLEOTIDE SEQUENCE</scope>
    <source>
        <strain evidence="2">LEGE 07310</strain>
    </source>
</reference>
<accession>A0A8J7B118</accession>
<evidence type="ECO:0000256" key="1">
    <source>
        <dbReference type="SAM" id="SignalP"/>
    </source>
</evidence>
<evidence type="ECO:0000313" key="3">
    <source>
        <dbReference type="Proteomes" id="UP000636505"/>
    </source>
</evidence>
<feature type="signal peptide" evidence="1">
    <location>
        <begin position="1"/>
        <end position="23"/>
    </location>
</feature>
<protein>
    <submittedName>
        <fullName evidence="2">Uncharacterized protein</fullName>
    </submittedName>
</protein>
<gene>
    <name evidence="2" type="ORF">IQ241_24275</name>
</gene>
<name>A0A8J7B118_9CYAN</name>
<dbReference type="EMBL" id="JADEXG010000106">
    <property type="protein sequence ID" value="MBE9080367.1"/>
    <property type="molecule type" value="Genomic_DNA"/>
</dbReference>
<organism evidence="2 3">
    <name type="scientific">Vasconcelosia minhoensis LEGE 07310</name>
    <dbReference type="NCBI Taxonomy" id="915328"/>
    <lineage>
        <taxon>Bacteria</taxon>
        <taxon>Bacillati</taxon>
        <taxon>Cyanobacteriota</taxon>
        <taxon>Cyanophyceae</taxon>
        <taxon>Nodosilineales</taxon>
        <taxon>Cymatolegaceae</taxon>
        <taxon>Vasconcelosia</taxon>
        <taxon>Vasconcelosia minhoensis</taxon>
    </lineage>
</organism>